<keyword evidence="3" id="KW-1185">Reference proteome</keyword>
<dbReference type="Proteomes" id="UP000275385">
    <property type="component" value="Unassembled WGS sequence"/>
</dbReference>
<name>A0A420XZZ0_9PEZI</name>
<evidence type="ECO:0000313" key="3">
    <source>
        <dbReference type="Proteomes" id="UP000275385"/>
    </source>
</evidence>
<dbReference type="EMBL" id="QVQW01000083">
    <property type="protein sequence ID" value="RKU41070.1"/>
    <property type="molecule type" value="Genomic_DNA"/>
</dbReference>
<feature type="region of interest" description="Disordered" evidence="1">
    <location>
        <begin position="23"/>
        <end position="42"/>
    </location>
</feature>
<reference evidence="2 3" key="1">
    <citation type="submission" date="2018-08" db="EMBL/GenBank/DDBJ databases">
        <title>Draft genome of the lignicolous fungus Coniochaeta pulveracea.</title>
        <authorList>
            <person name="Borstlap C.J."/>
            <person name="De Witt R.N."/>
            <person name="Botha A."/>
            <person name="Volschenk H."/>
        </authorList>
    </citation>
    <scope>NUCLEOTIDE SEQUENCE [LARGE SCALE GENOMIC DNA]</scope>
    <source>
        <strain evidence="2 3">CAB683</strain>
    </source>
</reference>
<evidence type="ECO:0000256" key="1">
    <source>
        <dbReference type="SAM" id="MobiDB-lite"/>
    </source>
</evidence>
<dbReference type="AlphaFoldDB" id="A0A420XZZ0"/>
<organism evidence="2 3">
    <name type="scientific">Coniochaeta pulveracea</name>
    <dbReference type="NCBI Taxonomy" id="177199"/>
    <lineage>
        <taxon>Eukaryota</taxon>
        <taxon>Fungi</taxon>
        <taxon>Dikarya</taxon>
        <taxon>Ascomycota</taxon>
        <taxon>Pezizomycotina</taxon>
        <taxon>Sordariomycetes</taxon>
        <taxon>Sordariomycetidae</taxon>
        <taxon>Coniochaetales</taxon>
        <taxon>Coniochaetaceae</taxon>
        <taxon>Coniochaeta</taxon>
    </lineage>
</organism>
<protein>
    <submittedName>
        <fullName evidence="2">Uncharacterized protein</fullName>
    </submittedName>
</protein>
<comment type="caution">
    <text evidence="2">The sequence shown here is derived from an EMBL/GenBank/DDBJ whole genome shotgun (WGS) entry which is preliminary data.</text>
</comment>
<accession>A0A420XZZ0</accession>
<proteinExistence type="predicted"/>
<gene>
    <name evidence="2" type="ORF">DL546_002903</name>
</gene>
<sequence length="215" mass="24627">MERDEADDTYHFYSIVPILISGQENTSPEQEDNSPFPRLMNPDGPSRPLVIGAIWIAGRLWPAHPNDLCIAQVNKTGSVLVWRDYQGPDLDLEKCEKTMFTVAEGWHSSLEASLHLNTKEWFDGVEFTVSDPRTRPIDIWCMTNDIGGNNNTDCDIKSYSISWFQLTRMAGWLMVTVSIGWRKMKTARYVFVKQTEWALAEWQGIKHFQAPVDAE</sequence>
<evidence type="ECO:0000313" key="2">
    <source>
        <dbReference type="EMBL" id="RKU41070.1"/>
    </source>
</evidence>